<reference evidence="2" key="1">
    <citation type="submission" date="2022-11" db="UniProtKB">
        <authorList>
            <consortium name="WormBaseParasite"/>
        </authorList>
    </citation>
    <scope>IDENTIFICATION</scope>
</reference>
<name>A0A914WA81_9BILA</name>
<keyword evidence="1" id="KW-1185">Reference proteome</keyword>
<dbReference type="WBParaSite" id="PSAMB.scaffold358size54778.g5056.t1">
    <property type="protein sequence ID" value="PSAMB.scaffold358size54778.g5056.t1"/>
    <property type="gene ID" value="PSAMB.scaffold358size54778.g5056"/>
</dbReference>
<sequence>MKFRSIALSLRVFSIHRHARQLLTPNRAPLTPVASVSLYFVSSSSSSLMSPHRFPIAFWCRNSGREYNASSSESGIFLSRARTLILFIRSRRRLVLGVRIARASRRRRRRVVCCCSRDDTIDGTIYAGRARAAAGTDGSADRPLVRRPQRCERLLAGGVCALGRLADYLTQND</sequence>
<dbReference type="Proteomes" id="UP000887566">
    <property type="component" value="Unplaced"/>
</dbReference>
<protein>
    <submittedName>
        <fullName evidence="2">Uncharacterized protein</fullName>
    </submittedName>
</protein>
<organism evidence="1 2">
    <name type="scientific">Plectus sambesii</name>
    <dbReference type="NCBI Taxonomy" id="2011161"/>
    <lineage>
        <taxon>Eukaryota</taxon>
        <taxon>Metazoa</taxon>
        <taxon>Ecdysozoa</taxon>
        <taxon>Nematoda</taxon>
        <taxon>Chromadorea</taxon>
        <taxon>Plectida</taxon>
        <taxon>Plectina</taxon>
        <taxon>Plectoidea</taxon>
        <taxon>Plectidae</taxon>
        <taxon>Plectus</taxon>
    </lineage>
</organism>
<dbReference type="AlphaFoldDB" id="A0A914WA81"/>
<proteinExistence type="predicted"/>
<evidence type="ECO:0000313" key="2">
    <source>
        <dbReference type="WBParaSite" id="PSAMB.scaffold358size54778.g5056.t1"/>
    </source>
</evidence>
<accession>A0A914WA81</accession>
<evidence type="ECO:0000313" key="1">
    <source>
        <dbReference type="Proteomes" id="UP000887566"/>
    </source>
</evidence>